<dbReference type="EMBL" id="JACEIK010000990">
    <property type="protein sequence ID" value="MCD7464742.1"/>
    <property type="molecule type" value="Genomic_DNA"/>
</dbReference>
<evidence type="ECO:0000313" key="2">
    <source>
        <dbReference type="Proteomes" id="UP000823775"/>
    </source>
</evidence>
<protein>
    <submittedName>
        <fullName evidence="1">Uncharacterized protein</fullName>
    </submittedName>
</protein>
<comment type="caution">
    <text evidence="1">The sequence shown here is derived from an EMBL/GenBank/DDBJ whole genome shotgun (WGS) entry which is preliminary data.</text>
</comment>
<proteinExistence type="predicted"/>
<name>A0ABS8T088_DATST</name>
<keyword evidence="2" id="KW-1185">Reference proteome</keyword>
<accession>A0ABS8T088</accession>
<dbReference type="Proteomes" id="UP000823775">
    <property type="component" value="Unassembled WGS sequence"/>
</dbReference>
<reference evidence="1 2" key="1">
    <citation type="journal article" date="2021" name="BMC Genomics">
        <title>Datura genome reveals duplications of psychoactive alkaloid biosynthetic genes and high mutation rate following tissue culture.</title>
        <authorList>
            <person name="Rajewski A."/>
            <person name="Carter-House D."/>
            <person name="Stajich J."/>
            <person name="Litt A."/>
        </authorList>
    </citation>
    <scope>NUCLEOTIDE SEQUENCE [LARGE SCALE GENOMIC DNA]</scope>
    <source>
        <strain evidence="1">AR-01</strain>
    </source>
</reference>
<organism evidence="1 2">
    <name type="scientific">Datura stramonium</name>
    <name type="common">Jimsonweed</name>
    <name type="synonym">Common thornapple</name>
    <dbReference type="NCBI Taxonomy" id="4076"/>
    <lineage>
        <taxon>Eukaryota</taxon>
        <taxon>Viridiplantae</taxon>
        <taxon>Streptophyta</taxon>
        <taxon>Embryophyta</taxon>
        <taxon>Tracheophyta</taxon>
        <taxon>Spermatophyta</taxon>
        <taxon>Magnoliopsida</taxon>
        <taxon>eudicotyledons</taxon>
        <taxon>Gunneridae</taxon>
        <taxon>Pentapetalae</taxon>
        <taxon>asterids</taxon>
        <taxon>lamiids</taxon>
        <taxon>Solanales</taxon>
        <taxon>Solanaceae</taxon>
        <taxon>Solanoideae</taxon>
        <taxon>Datureae</taxon>
        <taxon>Datura</taxon>
    </lineage>
</organism>
<feature type="non-terminal residue" evidence="1">
    <location>
        <position position="212"/>
    </location>
</feature>
<gene>
    <name evidence="1" type="ORF">HAX54_053336</name>
</gene>
<sequence length="212" mass="22690">MASARPARRTGHHTDLMSHRAADCVGKLLAPSASHRSATLGTRTSHLHRNTAPRAIGSACVPKALLHTLLSESTLVISIPRGHIIIKGLRESVSNFAKGSQVFTHSHQAASAARTIARHVRRAFTMLSTARCTVSRTLQLLLLPSRLDLSASDKAGARTGHRAPFDVTSHKRLHRKPVPHASSRCNTGASCLSSHRKIGPAATGRACVPRQS</sequence>
<evidence type="ECO:0000313" key="1">
    <source>
        <dbReference type="EMBL" id="MCD7464742.1"/>
    </source>
</evidence>